<dbReference type="GO" id="GO:0000981">
    <property type="term" value="F:DNA-binding transcription factor activity, RNA polymerase II-specific"/>
    <property type="evidence" value="ECO:0007669"/>
    <property type="project" value="TreeGrafter"/>
</dbReference>
<evidence type="ECO:0000256" key="7">
    <source>
        <dbReference type="PROSITE-ProRule" id="PRU00042"/>
    </source>
</evidence>
<evidence type="ECO:0000256" key="1">
    <source>
        <dbReference type="ARBA" id="ARBA00022723"/>
    </source>
</evidence>
<dbReference type="AlphaFoldDB" id="A0A7J7JV40"/>
<evidence type="ECO:0000256" key="3">
    <source>
        <dbReference type="ARBA" id="ARBA00022771"/>
    </source>
</evidence>
<name>A0A7J7JV40_BUGNE</name>
<sequence length="358" mass="41305">MESPMYRDCRFGDLSMEYQTIEQMLVEKEQQSFRPEFNRCESEVSSAPCTPPTPSYEYNFSEEDLLDLDFILKNSMYEVEQQSKFNPQPIKQEPVNNNVECHGGDLLNVDYETTFSSIPQYIQNYRQQQSTRQQQQQLVHHHHQPHTTNLHQHQTTLVNCCSTSPVYNQQPMFPPVSSAYHMMHMGNTSQPPQYGMCTPPESPTNYNPYCMSHPITSPPSAPIPPPLQQVPTASMYPQILPSPPTSPTNTVSVKVEPVKKKRGRRTTYPKKVTIHTCPQEGCGKTYSKSSHLKAHLRSHTGEKPYKCPEKSCGWRFARSDELTRHYRKHSGERPFACQLCERAFSRSDHLSLHMKRHM</sequence>
<accession>A0A7J7JV40</accession>
<dbReference type="OrthoDB" id="4748970at2759"/>
<keyword evidence="10" id="KW-1185">Reference proteome</keyword>
<keyword evidence="6" id="KW-0804">Transcription</keyword>
<proteinExistence type="predicted"/>
<dbReference type="PROSITE" id="PS50157">
    <property type="entry name" value="ZINC_FINGER_C2H2_2"/>
    <property type="match status" value="3"/>
</dbReference>
<dbReference type="Gene3D" id="3.30.160.60">
    <property type="entry name" value="Classic Zinc Finger"/>
    <property type="match status" value="3"/>
</dbReference>
<evidence type="ECO:0000259" key="8">
    <source>
        <dbReference type="PROSITE" id="PS50157"/>
    </source>
</evidence>
<evidence type="ECO:0000313" key="10">
    <source>
        <dbReference type="Proteomes" id="UP000593567"/>
    </source>
</evidence>
<dbReference type="SUPFAM" id="SSF57667">
    <property type="entry name" value="beta-beta-alpha zinc fingers"/>
    <property type="match status" value="2"/>
</dbReference>
<dbReference type="FunFam" id="3.30.160.60:FF:000032">
    <property type="entry name" value="Krueppel-like factor 4"/>
    <property type="match status" value="1"/>
</dbReference>
<organism evidence="9 10">
    <name type="scientific">Bugula neritina</name>
    <name type="common">Brown bryozoan</name>
    <name type="synonym">Sertularia neritina</name>
    <dbReference type="NCBI Taxonomy" id="10212"/>
    <lineage>
        <taxon>Eukaryota</taxon>
        <taxon>Metazoa</taxon>
        <taxon>Spiralia</taxon>
        <taxon>Lophotrochozoa</taxon>
        <taxon>Bryozoa</taxon>
        <taxon>Gymnolaemata</taxon>
        <taxon>Cheilostomatida</taxon>
        <taxon>Flustrina</taxon>
        <taxon>Buguloidea</taxon>
        <taxon>Bugulidae</taxon>
        <taxon>Bugula</taxon>
    </lineage>
</organism>
<dbReference type="Proteomes" id="UP000593567">
    <property type="component" value="Unassembled WGS sequence"/>
</dbReference>
<evidence type="ECO:0000313" key="9">
    <source>
        <dbReference type="EMBL" id="KAF6029571.1"/>
    </source>
</evidence>
<feature type="domain" description="C2H2-type" evidence="8">
    <location>
        <begin position="275"/>
        <end position="304"/>
    </location>
</feature>
<dbReference type="GO" id="GO:0008270">
    <property type="term" value="F:zinc ion binding"/>
    <property type="evidence" value="ECO:0007669"/>
    <property type="project" value="UniProtKB-KW"/>
</dbReference>
<dbReference type="SMART" id="SM00355">
    <property type="entry name" value="ZnF_C2H2"/>
    <property type="match status" value="3"/>
</dbReference>
<keyword evidence="3 7" id="KW-0863">Zinc-finger</keyword>
<comment type="caution">
    <text evidence="9">The sequence shown here is derived from an EMBL/GenBank/DDBJ whole genome shotgun (WGS) entry which is preliminary data.</text>
</comment>
<dbReference type="InterPro" id="IPR013087">
    <property type="entry name" value="Znf_C2H2_type"/>
</dbReference>
<keyword evidence="4" id="KW-0862">Zinc</keyword>
<dbReference type="InterPro" id="IPR036236">
    <property type="entry name" value="Znf_C2H2_sf"/>
</dbReference>
<reference evidence="9" key="1">
    <citation type="submission" date="2020-06" db="EMBL/GenBank/DDBJ databases">
        <title>Draft genome of Bugula neritina, a colonial animal packing powerful symbionts and potential medicines.</title>
        <authorList>
            <person name="Rayko M."/>
        </authorList>
    </citation>
    <scope>NUCLEOTIDE SEQUENCE [LARGE SCALE GENOMIC DNA]</scope>
    <source>
        <strain evidence="9">Kwan_BN1</strain>
    </source>
</reference>
<protein>
    <recommendedName>
        <fullName evidence="8">C2H2-type domain-containing protein</fullName>
    </recommendedName>
</protein>
<dbReference type="PANTHER" id="PTHR23235">
    <property type="entry name" value="KRUEPPEL-LIKE TRANSCRIPTION FACTOR"/>
    <property type="match status" value="1"/>
</dbReference>
<dbReference type="Pfam" id="PF00096">
    <property type="entry name" value="zf-C2H2"/>
    <property type="match status" value="3"/>
</dbReference>
<keyword evidence="5" id="KW-0805">Transcription regulation</keyword>
<evidence type="ECO:0000256" key="2">
    <source>
        <dbReference type="ARBA" id="ARBA00022737"/>
    </source>
</evidence>
<dbReference type="GO" id="GO:0000978">
    <property type="term" value="F:RNA polymerase II cis-regulatory region sequence-specific DNA binding"/>
    <property type="evidence" value="ECO:0007669"/>
    <property type="project" value="TreeGrafter"/>
</dbReference>
<keyword evidence="2" id="KW-0677">Repeat</keyword>
<dbReference type="EMBL" id="VXIV02001809">
    <property type="protein sequence ID" value="KAF6029571.1"/>
    <property type="molecule type" value="Genomic_DNA"/>
</dbReference>
<evidence type="ECO:0000256" key="4">
    <source>
        <dbReference type="ARBA" id="ARBA00022833"/>
    </source>
</evidence>
<dbReference type="PROSITE" id="PS00028">
    <property type="entry name" value="ZINC_FINGER_C2H2_1"/>
    <property type="match status" value="3"/>
</dbReference>
<feature type="domain" description="C2H2-type" evidence="8">
    <location>
        <begin position="305"/>
        <end position="334"/>
    </location>
</feature>
<gene>
    <name evidence="9" type="ORF">EB796_012140</name>
</gene>
<evidence type="ECO:0000256" key="6">
    <source>
        <dbReference type="ARBA" id="ARBA00023163"/>
    </source>
</evidence>
<keyword evidence="1" id="KW-0479">Metal-binding</keyword>
<feature type="domain" description="C2H2-type" evidence="8">
    <location>
        <begin position="335"/>
        <end position="358"/>
    </location>
</feature>
<evidence type="ECO:0000256" key="5">
    <source>
        <dbReference type="ARBA" id="ARBA00023015"/>
    </source>
</evidence>
<dbReference type="PANTHER" id="PTHR23235:SF156">
    <property type="entry name" value="KRUPPEL-LIKE FACTOR 18"/>
    <property type="match status" value="1"/>
</dbReference>